<dbReference type="InterPro" id="IPR002885">
    <property type="entry name" value="PPR_rpt"/>
</dbReference>
<protein>
    <recommendedName>
        <fullName evidence="6">Pentatricopeptide repeat-containing protein</fullName>
    </recommendedName>
</protein>
<reference evidence="4 5" key="1">
    <citation type="submission" date="2022-03" db="EMBL/GenBank/DDBJ databases">
        <authorList>
            <person name="Nunn A."/>
            <person name="Chopra R."/>
            <person name="Nunn A."/>
            <person name="Contreras Garrido A."/>
        </authorList>
    </citation>
    <scope>NUCLEOTIDE SEQUENCE [LARGE SCALE GENOMIC DNA]</scope>
</reference>
<dbReference type="EMBL" id="OU466863">
    <property type="protein sequence ID" value="CAH2077653.1"/>
    <property type="molecule type" value="Genomic_DNA"/>
</dbReference>
<dbReference type="Pfam" id="PF01535">
    <property type="entry name" value="PPR"/>
    <property type="match status" value="1"/>
</dbReference>
<keyword evidence="2" id="KW-0677">Repeat</keyword>
<dbReference type="GO" id="GO:0005739">
    <property type="term" value="C:mitochondrion"/>
    <property type="evidence" value="ECO:0007669"/>
    <property type="project" value="TreeGrafter"/>
</dbReference>
<evidence type="ECO:0000256" key="1">
    <source>
        <dbReference type="ARBA" id="ARBA00007626"/>
    </source>
</evidence>
<organism evidence="4 5">
    <name type="scientific">Thlaspi arvense</name>
    <name type="common">Field penny-cress</name>
    <dbReference type="NCBI Taxonomy" id="13288"/>
    <lineage>
        <taxon>Eukaryota</taxon>
        <taxon>Viridiplantae</taxon>
        <taxon>Streptophyta</taxon>
        <taxon>Embryophyta</taxon>
        <taxon>Tracheophyta</taxon>
        <taxon>Spermatophyta</taxon>
        <taxon>Magnoliopsida</taxon>
        <taxon>eudicotyledons</taxon>
        <taxon>Gunneridae</taxon>
        <taxon>Pentapetalae</taxon>
        <taxon>rosids</taxon>
        <taxon>malvids</taxon>
        <taxon>Brassicales</taxon>
        <taxon>Brassicaceae</taxon>
        <taxon>Thlaspideae</taxon>
        <taxon>Thlaspi</taxon>
    </lineage>
</organism>
<name>A0AAU9T121_THLAR</name>
<evidence type="ECO:0000313" key="4">
    <source>
        <dbReference type="EMBL" id="CAH2077653.1"/>
    </source>
</evidence>
<dbReference type="PANTHER" id="PTHR45717">
    <property type="entry name" value="OS12G0527900 PROTEIN"/>
    <property type="match status" value="1"/>
</dbReference>
<sequence>MRHTMKLLGLQARRIPALNIASRGRHSGTLISAHRNNPLLLRIATALDQKTPVVQVLDQWREQGNQVEPSDLRCIIKKLQDSHRFSHALQISEWMSSHPVYTLFPEDIASRVQLIETVLGLKEAEKFLESIPESMKDYTVYTTLLTLYTRSEDTLHKAEPVFEKMRELGFLLKPSPYNLILSLYSPLRNKEKVNELLIEMEENNVEPDDLTANHALLVYAAVSDIKAMEKFLRSNPGVKLEWGTCIDMAKAYLKSGSTEKALAMLHRTELLVDSSSRKPAYEALMRAYGDVGEREDVYRIWELHKSAGSSNEGYQAVISSLLTIGDMEGAEVIYREWELGGLPFDARIPNTLISGYNVKGMERRPIK</sequence>
<dbReference type="FunFam" id="1.25.40.10:FF:001541">
    <property type="entry name" value="Pentatricopeptide repeat (PPR) superfamily protein"/>
    <property type="match status" value="1"/>
</dbReference>
<evidence type="ECO:0000256" key="3">
    <source>
        <dbReference type="PROSITE-ProRule" id="PRU00708"/>
    </source>
</evidence>
<comment type="similarity">
    <text evidence="1">Belongs to the PPR family. P subfamily.</text>
</comment>
<evidence type="ECO:0000313" key="5">
    <source>
        <dbReference type="Proteomes" id="UP000836841"/>
    </source>
</evidence>
<proteinExistence type="inferred from homology"/>
<dbReference type="PROSITE" id="PS51375">
    <property type="entry name" value="PPR"/>
    <property type="match status" value="1"/>
</dbReference>
<dbReference type="Gene3D" id="1.25.40.10">
    <property type="entry name" value="Tetratricopeptide repeat domain"/>
    <property type="match status" value="2"/>
</dbReference>
<dbReference type="InterPro" id="IPR011990">
    <property type="entry name" value="TPR-like_helical_dom_sf"/>
</dbReference>
<dbReference type="Proteomes" id="UP000836841">
    <property type="component" value="Chromosome 7"/>
</dbReference>
<evidence type="ECO:0000256" key="2">
    <source>
        <dbReference type="ARBA" id="ARBA00022737"/>
    </source>
</evidence>
<accession>A0AAU9T121</accession>
<keyword evidence="5" id="KW-1185">Reference proteome</keyword>
<evidence type="ECO:0008006" key="6">
    <source>
        <dbReference type="Google" id="ProtNLM"/>
    </source>
</evidence>
<gene>
    <name evidence="4" type="ORF">TAV2_LOCUS25557</name>
</gene>
<feature type="repeat" description="PPR" evidence="3">
    <location>
        <begin position="137"/>
        <end position="172"/>
    </location>
</feature>
<dbReference type="GO" id="GO:0003729">
    <property type="term" value="F:mRNA binding"/>
    <property type="evidence" value="ECO:0007669"/>
    <property type="project" value="UniProtKB-ARBA"/>
</dbReference>
<dbReference type="PANTHER" id="PTHR45717:SF39">
    <property type="entry name" value="PENTACOTRIPEPTIDE-REPEAT REGION OF PRORP DOMAIN-CONTAINING PROTEIN"/>
    <property type="match status" value="1"/>
</dbReference>
<dbReference type="AlphaFoldDB" id="A0AAU9T121"/>